<dbReference type="Proteomes" id="UP001501147">
    <property type="component" value="Unassembled WGS sequence"/>
</dbReference>
<feature type="compositionally biased region" description="Basic residues" evidence="1">
    <location>
        <begin position="56"/>
        <end position="65"/>
    </location>
</feature>
<protein>
    <recommendedName>
        <fullName evidence="5">Secreted protein</fullName>
    </recommendedName>
</protein>
<dbReference type="RefSeq" id="WP_345614990.1">
    <property type="nucleotide sequence ID" value="NZ_BAABJV010000012.1"/>
</dbReference>
<evidence type="ECO:0000313" key="3">
    <source>
        <dbReference type="EMBL" id="GAA4786851.1"/>
    </source>
</evidence>
<feature type="region of interest" description="Disordered" evidence="1">
    <location>
        <begin position="48"/>
        <end position="124"/>
    </location>
</feature>
<sequence>MPRHPRIPLLAAVAHALLLAAVLCFTPLGEAARGHADAQTAAAASFGIGHSEGRSPRHQHPHHGHTGSCTTPGLTADTHLATRQAPDATGLVASYEDGPATPVPRALSPPNGRAPAAESGRSTQIRVCRWRV</sequence>
<feature type="signal peptide" evidence="2">
    <location>
        <begin position="1"/>
        <end position="31"/>
    </location>
</feature>
<accession>A0ABP9AVI6</accession>
<evidence type="ECO:0000256" key="2">
    <source>
        <dbReference type="SAM" id="SignalP"/>
    </source>
</evidence>
<dbReference type="EMBL" id="BAABJV010000012">
    <property type="protein sequence ID" value="GAA4786851.1"/>
    <property type="molecule type" value="Genomic_DNA"/>
</dbReference>
<name>A0ABP9AVI6_9ACTN</name>
<reference evidence="4" key="1">
    <citation type="journal article" date="2019" name="Int. J. Syst. Evol. Microbiol.">
        <title>The Global Catalogue of Microorganisms (GCM) 10K type strain sequencing project: providing services to taxonomists for standard genome sequencing and annotation.</title>
        <authorList>
            <consortium name="The Broad Institute Genomics Platform"/>
            <consortium name="The Broad Institute Genome Sequencing Center for Infectious Disease"/>
            <person name="Wu L."/>
            <person name="Ma J."/>
        </authorList>
    </citation>
    <scope>NUCLEOTIDE SEQUENCE [LARGE SCALE GENOMIC DNA]</scope>
    <source>
        <strain evidence="4">JCM 18324</strain>
    </source>
</reference>
<proteinExistence type="predicted"/>
<evidence type="ECO:0000256" key="1">
    <source>
        <dbReference type="SAM" id="MobiDB-lite"/>
    </source>
</evidence>
<evidence type="ECO:0000313" key="4">
    <source>
        <dbReference type="Proteomes" id="UP001501147"/>
    </source>
</evidence>
<gene>
    <name evidence="3" type="ORF">GCM10023329_42180</name>
</gene>
<evidence type="ECO:0008006" key="5">
    <source>
        <dbReference type="Google" id="ProtNLM"/>
    </source>
</evidence>
<feature type="chain" id="PRO_5046574639" description="Secreted protein" evidence="2">
    <location>
        <begin position="32"/>
        <end position="132"/>
    </location>
</feature>
<organism evidence="3 4">
    <name type="scientific">Streptomyces sanyensis</name>
    <dbReference type="NCBI Taxonomy" id="568869"/>
    <lineage>
        <taxon>Bacteria</taxon>
        <taxon>Bacillati</taxon>
        <taxon>Actinomycetota</taxon>
        <taxon>Actinomycetes</taxon>
        <taxon>Kitasatosporales</taxon>
        <taxon>Streptomycetaceae</taxon>
        <taxon>Streptomyces</taxon>
    </lineage>
</organism>
<keyword evidence="2" id="KW-0732">Signal</keyword>
<comment type="caution">
    <text evidence="3">The sequence shown here is derived from an EMBL/GenBank/DDBJ whole genome shotgun (WGS) entry which is preliminary data.</text>
</comment>
<keyword evidence="4" id="KW-1185">Reference proteome</keyword>